<keyword evidence="4 5" id="KW-0472">Membrane</keyword>
<feature type="transmembrane region" description="Helical" evidence="5">
    <location>
        <begin position="129"/>
        <end position="147"/>
    </location>
</feature>
<dbReference type="InterPro" id="IPR000620">
    <property type="entry name" value="EamA_dom"/>
</dbReference>
<evidence type="ECO:0000256" key="3">
    <source>
        <dbReference type="ARBA" id="ARBA00022989"/>
    </source>
</evidence>
<keyword evidence="10" id="KW-1185">Reference proteome</keyword>
<comment type="caution">
    <text evidence="7">The sequence shown here is derived from an EMBL/GenBank/DDBJ whole genome shotgun (WGS) entry which is preliminary data.</text>
</comment>
<evidence type="ECO:0000256" key="1">
    <source>
        <dbReference type="ARBA" id="ARBA00004141"/>
    </source>
</evidence>
<evidence type="ECO:0000313" key="9">
    <source>
        <dbReference type="EMBL" id="MFK5734130.1"/>
    </source>
</evidence>
<organism evidence="7">
    <name type="scientific">Pseudomonas urmiensis</name>
    <dbReference type="NCBI Taxonomy" id="2745493"/>
    <lineage>
        <taxon>Bacteria</taxon>
        <taxon>Pseudomonadati</taxon>
        <taxon>Pseudomonadota</taxon>
        <taxon>Gammaproteobacteria</taxon>
        <taxon>Pseudomonadales</taxon>
        <taxon>Pseudomonadaceae</taxon>
        <taxon>Pseudomonas</taxon>
    </lineage>
</organism>
<feature type="transmembrane region" description="Helical" evidence="5">
    <location>
        <begin position="270"/>
        <end position="287"/>
    </location>
</feature>
<evidence type="ECO:0000256" key="2">
    <source>
        <dbReference type="ARBA" id="ARBA00022692"/>
    </source>
</evidence>
<reference evidence="8" key="4">
    <citation type="submission" date="2021-06" db="EMBL/GenBank/DDBJ databases">
        <title>Updating the genus Pseudomonas: Description of 43 new species and partition of the Pseudomonas putida group.</title>
        <authorList>
            <person name="Girard L."/>
            <person name="Lood C."/>
            <person name="Vandamme P."/>
            <person name="Rokni-Zadeh H."/>
            <person name="Van Noort V."/>
            <person name="Hofte M."/>
            <person name="Lavigne R."/>
            <person name="De Mot R."/>
        </authorList>
    </citation>
    <scope>NUCLEOTIDE SEQUENCE</scope>
    <source>
        <strain evidence="8">SWRI10</strain>
    </source>
</reference>
<dbReference type="InterPro" id="IPR037185">
    <property type="entry name" value="EmrE-like"/>
</dbReference>
<evidence type="ECO:0000313" key="10">
    <source>
        <dbReference type="Proteomes" id="UP001621534"/>
    </source>
</evidence>
<name>A0A923JYH7_9PSED</name>
<dbReference type="InterPro" id="IPR050638">
    <property type="entry name" value="AA-Vitamin_Transporters"/>
</dbReference>
<feature type="transmembrane region" description="Helical" evidence="5">
    <location>
        <begin position="153"/>
        <end position="172"/>
    </location>
</feature>
<protein>
    <submittedName>
        <fullName evidence="7">DMT family transporter</fullName>
    </submittedName>
</protein>
<evidence type="ECO:0000259" key="6">
    <source>
        <dbReference type="Pfam" id="PF00892"/>
    </source>
</evidence>
<dbReference type="Pfam" id="PF00892">
    <property type="entry name" value="EamA"/>
    <property type="match status" value="1"/>
</dbReference>
<evidence type="ECO:0000256" key="4">
    <source>
        <dbReference type="ARBA" id="ARBA00023136"/>
    </source>
</evidence>
<feature type="transmembrane region" description="Helical" evidence="5">
    <location>
        <begin position="215"/>
        <end position="233"/>
    </location>
</feature>
<dbReference type="Proteomes" id="UP001621534">
    <property type="component" value="Unassembled WGS sequence"/>
</dbReference>
<dbReference type="PANTHER" id="PTHR32322:SF9">
    <property type="entry name" value="AMINO-ACID METABOLITE EFFLUX PUMP-RELATED"/>
    <property type="match status" value="1"/>
</dbReference>
<keyword evidence="2 5" id="KW-0812">Transmembrane</keyword>
<dbReference type="RefSeq" id="WP_186557057.1">
    <property type="nucleotide sequence ID" value="NZ_JABWRE020000001.1"/>
</dbReference>
<feature type="transmembrane region" description="Helical" evidence="5">
    <location>
        <begin position="101"/>
        <end position="120"/>
    </location>
</feature>
<gene>
    <name evidence="8" type="ORF">HU737_010660</name>
    <name evidence="7" type="ORF">HU737_22180</name>
    <name evidence="9" type="ORF">KW869_11370</name>
</gene>
<feature type="transmembrane region" description="Helical" evidence="5">
    <location>
        <begin position="184"/>
        <end position="203"/>
    </location>
</feature>
<dbReference type="PANTHER" id="PTHR32322">
    <property type="entry name" value="INNER MEMBRANE TRANSPORTER"/>
    <property type="match status" value="1"/>
</dbReference>
<sequence>MNNNKACSARLPGHSLLLPTVLSLLAFAANSLFCRLALRDGAIDANSFTALRLGSGAVFLASVLWFSQGRRAPRGSWAASLALFAYAWLFSLAYLQLGAGVGALILFGAVQVSMFAYGLFRGESLQRRVMLGMLIAFTGLIALLLPGADAPPLASALIMLVAGVAWGAYSVLGKGSADPLADTAGNFLRSLPLLLALGLGLIFSGARAQLSSEGVLYALGSGVLASGAGYSLWYGVVKYLSAQQAATLQLSVPVIAALGGVMLLGEPLSWRLSLTSLVVLGGVALALKPARRE</sequence>
<dbReference type="GO" id="GO:0016020">
    <property type="term" value="C:membrane"/>
    <property type="evidence" value="ECO:0007669"/>
    <property type="project" value="UniProtKB-SubCell"/>
</dbReference>
<comment type="subcellular location">
    <subcellularLocation>
        <location evidence="1">Membrane</location>
        <topology evidence="1">Multi-pass membrane protein</topology>
    </subcellularLocation>
</comment>
<reference evidence="7" key="2">
    <citation type="journal article" date="2020" name="Microorganisms">
        <title>Reliable Identification of Environmental Pseudomonas Isolates Using the rpoD Gene.</title>
        <authorList>
            <consortium name="The Broad Institute Genome Sequencing Platform"/>
            <person name="Girard L."/>
            <person name="Lood C."/>
            <person name="Rokni-Zadeh H."/>
            <person name="van Noort V."/>
            <person name="Lavigne R."/>
            <person name="De Mot R."/>
        </authorList>
    </citation>
    <scope>NUCLEOTIDE SEQUENCE</scope>
    <source>
        <strain evidence="7">SWRI10</strain>
    </source>
</reference>
<accession>A0A923JYH7</accession>
<dbReference type="EMBL" id="JABWRE020000001">
    <property type="protein sequence ID" value="MBV4536442.1"/>
    <property type="molecule type" value="Genomic_DNA"/>
</dbReference>
<evidence type="ECO:0000313" key="8">
    <source>
        <dbReference type="EMBL" id="MBV4536442.1"/>
    </source>
</evidence>
<dbReference type="EMBL" id="JAHWXS010000010">
    <property type="protein sequence ID" value="MFK5734130.1"/>
    <property type="molecule type" value="Genomic_DNA"/>
</dbReference>
<reference evidence="9" key="5">
    <citation type="submission" date="2021-07" db="EMBL/GenBank/DDBJ databases">
        <authorList>
            <person name="Wevar Oller A.L."/>
            <person name="Talano M.A."/>
            <person name="Torres Tejerizo G.A."/>
            <person name="Agostini E."/>
        </authorList>
    </citation>
    <scope>NUCLEOTIDE SEQUENCE</scope>
    <source>
        <strain evidence="9">AW4</strain>
    </source>
</reference>
<reference evidence="7" key="3">
    <citation type="submission" date="2020-07" db="EMBL/GenBank/DDBJ databases">
        <authorList>
            <person name="Lood C."/>
            <person name="Girard L."/>
        </authorList>
    </citation>
    <scope>NUCLEOTIDE SEQUENCE</scope>
    <source>
        <strain evidence="7">SWRI10</strain>
    </source>
</reference>
<feature type="transmembrane region" description="Helical" evidence="5">
    <location>
        <begin position="245"/>
        <end position="264"/>
    </location>
</feature>
<feature type="transmembrane region" description="Helical" evidence="5">
    <location>
        <begin position="49"/>
        <end position="66"/>
    </location>
</feature>
<feature type="transmembrane region" description="Helical" evidence="5">
    <location>
        <begin position="78"/>
        <end position="95"/>
    </location>
</feature>
<dbReference type="EMBL" id="JABWRE010000023">
    <property type="protein sequence ID" value="MBC3443408.1"/>
    <property type="molecule type" value="Genomic_DNA"/>
</dbReference>
<dbReference type="Proteomes" id="UP000599879">
    <property type="component" value="Unassembled WGS sequence"/>
</dbReference>
<dbReference type="AlphaFoldDB" id="A0A923JYH7"/>
<evidence type="ECO:0000256" key="5">
    <source>
        <dbReference type="SAM" id="Phobius"/>
    </source>
</evidence>
<keyword evidence="3 5" id="KW-1133">Transmembrane helix</keyword>
<proteinExistence type="predicted"/>
<dbReference type="SUPFAM" id="SSF103481">
    <property type="entry name" value="Multidrug resistance efflux transporter EmrE"/>
    <property type="match status" value="2"/>
</dbReference>
<feature type="domain" description="EamA" evidence="6">
    <location>
        <begin position="156"/>
        <end position="286"/>
    </location>
</feature>
<evidence type="ECO:0000313" key="7">
    <source>
        <dbReference type="EMBL" id="MBC3443408.1"/>
    </source>
</evidence>
<reference evidence="9 10" key="1">
    <citation type="journal article" date="2012" name="Plant Soil">
        <title>Screening of plant growth-promoting traits in arsenic-resistant bacteria isolated from the rhizosphere of soybean plants from Argentinean agricultural soil.</title>
        <authorList>
            <person name="Wevar Oller A.L."/>
            <person name="Talano M.A."/>
            <person name="Agostini E."/>
        </authorList>
    </citation>
    <scope>NUCLEOTIDE SEQUENCE [LARGE SCALE GENOMIC DNA]</scope>
    <source>
        <strain evidence="9 10">AW4</strain>
    </source>
</reference>